<keyword evidence="2" id="KW-1185">Reference proteome</keyword>
<proteinExistence type="predicted"/>
<dbReference type="EMBL" id="MU854654">
    <property type="protein sequence ID" value="KAK4032070.1"/>
    <property type="molecule type" value="Genomic_DNA"/>
</dbReference>
<accession>A0AAN6SM12</accession>
<gene>
    <name evidence="1" type="ORF">C8A01DRAFT_41490</name>
</gene>
<sequence length="88" mass="9711">MGHSKRSDTPSKPKHRPDAVARGAIVWLPAKRFIKPKLLPHIPAETFDHPVLIYRVPEPGKAHVFLVSTQSRSLNSQGGVPTPWAGMD</sequence>
<dbReference type="Proteomes" id="UP001303115">
    <property type="component" value="Unassembled WGS sequence"/>
</dbReference>
<dbReference type="AlphaFoldDB" id="A0AAN6SM12"/>
<protein>
    <submittedName>
        <fullName evidence="1">Uncharacterized protein</fullName>
    </submittedName>
</protein>
<evidence type="ECO:0000313" key="1">
    <source>
        <dbReference type="EMBL" id="KAK4032070.1"/>
    </source>
</evidence>
<reference evidence="2" key="1">
    <citation type="journal article" date="2023" name="Mol. Phylogenet. Evol.">
        <title>Genome-scale phylogeny and comparative genomics of the fungal order Sordariales.</title>
        <authorList>
            <person name="Hensen N."/>
            <person name="Bonometti L."/>
            <person name="Westerberg I."/>
            <person name="Brannstrom I.O."/>
            <person name="Guillou S."/>
            <person name="Cros-Aarteil S."/>
            <person name="Calhoun S."/>
            <person name="Haridas S."/>
            <person name="Kuo A."/>
            <person name="Mondo S."/>
            <person name="Pangilinan J."/>
            <person name="Riley R."/>
            <person name="LaButti K."/>
            <person name="Andreopoulos B."/>
            <person name="Lipzen A."/>
            <person name="Chen C."/>
            <person name="Yan M."/>
            <person name="Daum C."/>
            <person name="Ng V."/>
            <person name="Clum A."/>
            <person name="Steindorff A."/>
            <person name="Ohm R.A."/>
            <person name="Martin F."/>
            <person name="Silar P."/>
            <person name="Natvig D.O."/>
            <person name="Lalanne C."/>
            <person name="Gautier V."/>
            <person name="Ament-Velasquez S.L."/>
            <person name="Kruys A."/>
            <person name="Hutchinson M.I."/>
            <person name="Powell A.J."/>
            <person name="Barry K."/>
            <person name="Miller A.N."/>
            <person name="Grigoriev I.V."/>
            <person name="Debuchy R."/>
            <person name="Gladieux P."/>
            <person name="Hiltunen Thoren M."/>
            <person name="Johannesson H."/>
        </authorList>
    </citation>
    <scope>NUCLEOTIDE SEQUENCE [LARGE SCALE GENOMIC DNA]</scope>
    <source>
        <strain evidence="2">CBS 284.82</strain>
    </source>
</reference>
<evidence type="ECO:0000313" key="2">
    <source>
        <dbReference type="Proteomes" id="UP001303115"/>
    </source>
</evidence>
<name>A0AAN6SM12_9PEZI</name>
<comment type="caution">
    <text evidence="1">The sequence shown here is derived from an EMBL/GenBank/DDBJ whole genome shotgun (WGS) entry which is preliminary data.</text>
</comment>
<organism evidence="1 2">
    <name type="scientific">Parachaetomium inaequale</name>
    <dbReference type="NCBI Taxonomy" id="2588326"/>
    <lineage>
        <taxon>Eukaryota</taxon>
        <taxon>Fungi</taxon>
        <taxon>Dikarya</taxon>
        <taxon>Ascomycota</taxon>
        <taxon>Pezizomycotina</taxon>
        <taxon>Sordariomycetes</taxon>
        <taxon>Sordariomycetidae</taxon>
        <taxon>Sordariales</taxon>
        <taxon>Chaetomiaceae</taxon>
        <taxon>Parachaetomium</taxon>
    </lineage>
</organism>